<dbReference type="AlphaFoldDB" id="A0AA36NL05"/>
<dbReference type="InterPro" id="IPR015422">
    <property type="entry name" value="PyrdxlP-dep_Trfase_small"/>
</dbReference>
<proteinExistence type="predicted"/>
<feature type="region of interest" description="Disordered" evidence="8">
    <location>
        <begin position="487"/>
        <end position="607"/>
    </location>
</feature>
<feature type="compositionally biased region" description="Basic and acidic residues" evidence="8">
    <location>
        <begin position="577"/>
        <end position="589"/>
    </location>
</feature>
<evidence type="ECO:0000256" key="7">
    <source>
        <dbReference type="ARBA" id="ARBA00047481"/>
    </source>
</evidence>
<feature type="region of interest" description="Disordered" evidence="8">
    <location>
        <begin position="659"/>
        <end position="711"/>
    </location>
</feature>
<dbReference type="PANTHER" id="PTHR42885:SF2">
    <property type="entry name" value="HISTIDINOL-PHOSPHATE AMINOTRANSFERASE"/>
    <property type="match status" value="1"/>
</dbReference>
<protein>
    <recommendedName>
        <fullName evidence="3">histidinol-phosphate transaminase</fullName>
        <ecNumber evidence="3">2.6.1.9</ecNumber>
    </recommendedName>
</protein>
<evidence type="ECO:0000256" key="4">
    <source>
        <dbReference type="ARBA" id="ARBA00022576"/>
    </source>
</evidence>
<dbReference type="InterPro" id="IPR015421">
    <property type="entry name" value="PyrdxlP-dep_Trfase_major"/>
</dbReference>
<dbReference type="InterPro" id="IPR015424">
    <property type="entry name" value="PyrdxlP-dep_Trfase"/>
</dbReference>
<feature type="compositionally biased region" description="Polar residues" evidence="8">
    <location>
        <begin position="558"/>
        <end position="567"/>
    </location>
</feature>
<feature type="region of interest" description="Disordered" evidence="8">
    <location>
        <begin position="723"/>
        <end position="742"/>
    </location>
</feature>
<sequence>MVIKAHIKKLKPYKPPLEGRNPHKYVLLDFNERTMEVPDFVKTALKDFIDNGGLQKYPSYGNLQGDIAAYCGVKTEEVMFTNGSDQGIDLVMRCCCEKGSEVIIPSPTFAMYEQAAESEGLVIRRPHFSKEKGFPLEEVLAMVSPKTSLIVLSNPNNPTGTEIPREAIMRVVKEVTCAVLVDECYFEFMDPATTVAKEVGNFSNLFVCRTFSKTWGIPSLRLGYLMSAAANIDAVTCVRGPYDINQLAVVGIQAAMKDSSYVYEYVKEVMERSKPMFEKFLEKRGIGYWPTVANFIFCYFPDPPRLEAALRERGILVRPKKDANDVVGLRVSFGTEEQMKRVISALEEREVELAETLRKARLTQGNLRGARQTRATERCGCGLHPTLAMALQEVTDGRLLALMLSRRKALWRGSRSVGDATLRPRQEGELSPLSSVHRARACSVKGHHYRNWTLTSTGLWRDLPLYTPWGLLESVHQPSVNCAVGVSRSQAETPRGPARELEAPYSYVEPTEQLSPRTPRPNSARDHYQKAMCARNPLSDGADPQGEAARTPRPRGASSPSQGSNAGTARARTISGRRSENHPWHKEEAAVLQTPRSPADSLKEGNMPAGMHARYGAVAAALEHTALQAAGCDIPMEALPVATRWSDDVLHGIEGSRVTPRKVCPSRRPPCERQDVRQSREQSRGSAGGSARGRPKSKAKPSSAMPGYGRTVELAGLRRAQAASSTFSGRYVEARSKNRWQH</sequence>
<dbReference type="EC" id="2.6.1.9" evidence="3"/>
<feature type="domain" description="Aminotransferase class I/classII large" evidence="9">
    <location>
        <begin position="26"/>
        <end position="346"/>
    </location>
</feature>
<evidence type="ECO:0000313" key="11">
    <source>
        <dbReference type="Proteomes" id="UP001178507"/>
    </source>
</evidence>
<feature type="compositionally biased region" description="Basic and acidic residues" evidence="8">
    <location>
        <begin position="669"/>
        <end position="683"/>
    </location>
</feature>
<dbReference type="EMBL" id="CAUJNA010003875">
    <property type="protein sequence ID" value="CAJ1411439.1"/>
    <property type="molecule type" value="Genomic_DNA"/>
</dbReference>
<evidence type="ECO:0000256" key="6">
    <source>
        <dbReference type="ARBA" id="ARBA00022898"/>
    </source>
</evidence>
<keyword evidence="11" id="KW-1185">Reference proteome</keyword>
<dbReference type="Pfam" id="PF00155">
    <property type="entry name" value="Aminotran_1_2"/>
    <property type="match status" value="1"/>
</dbReference>
<organism evidence="10 11">
    <name type="scientific">Effrenium voratum</name>
    <dbReference type="NCBI Taxonomy" id="2562239"/>
    <lineage>
        <taxon>Eukaryota</taxon>
        <taxon>Sar</taxon>
        <taxon>Alveolata</taxon>
        <taxon>Dinophyceae</taxon>
        <taxon>Suessiales</taxon>
        <taxon>Symbiodiniaceae</taxon>
        <taxon>Effrenium</taxon>
    </lineage>
</organism>
<dbReference type="InterPro" id="IPR004839">
    <property type="entry name" value="Aminotransferase_I/II_large"/>
</dbReference>
<dbReference type="GO" id="GO:0004400">
    <property type="term" value="F:histidinol-phosphate transaminase activity"/>
    <property type="evidence" value="ECO:0007669"/>
    <property type="project" value="UniProtKB-EC"/>
</dbReference>
<dbReference type="Gene3D" id="3.40.640.10">
    <property type="entry name" value="Type I PLP-dependent aspartate aminotransferase-like (Major domain)"/>
    <property type="match status" value="1"/>
</dbReference>
<keyword evidence="4" id="KW-0032">Aminotransferase</keyword>
<dbReference type="GO" id="GO:0030170">
    <property type="term" value="F:pyridoxal phosphate binding"/>
    <property type="evidence" value="ECO:0007669"/>
    <property type="project" value="InterPro"/>
</dbReference>
<name>A0AA36NL05_9DINO</name>
<evidence type="ECO:0000256" key="5">
    <source>
        <dbReference type="ARBA" id="ARBA00022679"/>
    </source>
</evidence>
<keyword evidence="5" id="KW-0808">Transferase</keyword>
<evidence type="ECO:0000256" key="8">
    <source>
        <dbReference type="SAM" id="MobiDB-lite"/>
    </source>
</evidence>
<comment type="catalytic activity">
    <reaction evidence="7">
        <text>L-histidinol phosphate + 2-oxoglutarate = 3-(imidazol-4-yl)-2-oxopropyl phosphate + L-glutamate</text>
        <dbReference type="Rhea" id="RHEA:23744"/>
        <dbReference type="ChEBI" id="CHEBI:16810"/>
        <dbReference type="ChEBI" id="CHEBI:29985"/>
        <dbReference type="ChEBI" id="CHEBI:57766"/>
        <dbReference type="ChEBI" id="CHEBI:57980"/>
        <dbReference type="EC" id="2.6.1.9"/>
    </reaction>
</comment>
<keyword evidence="6" id="KW-0663">Pyridoxal phosphate</keyword>
<evidence type="ECO:0000256" key="1">
    <source>
        <dbReference type="ARBA" id="ARBA00001933"/>
    </source>
</evidence>
<comment type="caution">
    <text evidence="10">The sequence shown here is derived from an EMBL/GenBank/DDBJ whole genome shotgun (WGS) entry which is preliminary data.</text>
</comment>
<dbReference type="Gene3D" id="3.90.1150.10">
    <property type="entry name" value="Aspartate Aminotransferase, domain 1"/>
    <property type="match status" value="1"/>
</dbReference>
<accession>A0AA36NL05</accession>
<comment type="pathway">
    <text evidence="2">Amino-acid biosynthesis; L-histidine biosynthesis; L-histidine from 5-phospho-alpha-D-ribose 1-diphosphate: step 7/9.</text>
</comment>
<reference evidence="10" key="1">
    <citation type="submission" date="2023-08" db="EMBL/GenBank/DDBJ databases">
        <authorList>
            <person name="Chen Y."/>
            <person name="Shah S."/>
            <person name="Dougan E. K."/>
            <person name="Thang M."/>
            <person name="Chan C."/>
        </authorList>
    </citation>
    <scope>NUCLEOTIDE SEQUENCE</scope>
</reference>
<evidence type="ECO:0000313" key="10">
    <source>
        <dbReference type="EMBL" id="CAJ1411439.1"/>
    </source>
</evidence>
<comment type="cofactor">
    <cofactor evidence="1">
        <name>pyridoxal 5'-phosphate</name>
        <dbReference type="ChEBI" id="CHEBI:597326"/>
    </cofactor>
</comment>
<evidence type="ECO:0000256" key="3">
    <source>
        <dbReference type="ARBA" id="ARBA00012748"/>
    </source>
</evidence>
<dbReference type="Proteomes" id="UP001178507">
    <property type="component" value="Unassembled WGS sequence"/>
</dbReference>
<gene>
    <name evidence="10" type="ORF">EVOR1521_LOCUS32011</name>
</gene>
<dbReference type="PANTHER" id="PTHR42885">
    <property type="entry name" value="HISTIDINOL-PHOSPHATE AMINOTRANSFERASE-RELATED"/>
    <property type="match status" value="1"/>
</dbReference>
<evidence type="ECO:0000259" key="9">
    <source>
        <dbReference type="Pfam" id="PF00155"/>
    </source>
</evidence>
<evidence type="ECO:0000256" key="2">
    <source>
        <dbReference type="ARBA" id="ARBA00005011"/>
    </source>
</evidence>
<dbReference type="CDD" id="cd00609">
    <property type="entry name" value="AAT_like"/>
    <property type="match status" value="1"/>
</dbReference>
<dbReference type="SUPFAM" id="SSF53383">
    <property type="entry name" value="PLP-dependent transferases"/>
    <property type="match status" value="1"/>
</dbReference>